<dbReference type="Pfam" id="PF00067">
    <property type="entry name" value="p450"/>
    <property type="match status" value="1"/>
</dbReference>
<keyword evidence="2 7" id="KW-0349">Heme</keyword>
<keyword evidence="3 7" id="KW-0479">Metal-binding</keyword>
<protein>
    <submittedName>
        <fullName evidence="9">Cytochrome P450</fullName>
    </submittedName>
</protein>
<evidence type="ECO:0000313" key="10">
    <source>
        <dbReference type="Proteomes" id="UP000316639"/>
    </source>
</evidence>
<evidence type="ECO:0000256" key="7">
    <source>
        <dbReference type="RuleBase" id="RU000461"/>
    </source>
</evidence>
<evidence type="ECO:0000256" key="3">
    <source>
        <dbReference type="ARBA" id="ARBA00022723"/>
    </source>
</evidence>
<comment type="similarity">
    <text evidence="1 7">Belongs to the cytochrome P450 family.</text>
</comment>
<evidence type="ECO:0000313" key="9">
    <source>
        <dbReference type="EMBL" id="TWP49939.1"/>
    </source>
</evidence>
<gene>
    <name evidence="9" type="ORF">FKR81_22145</name>
</gene>
<evidence type="ECO:0000256" key="1">
    <source>
        <dbReference type="ARBA" id="ARBA00010617"/>
    </source>
</evidence>
<feature type="domain" description="Methyltransferase type 11" evidence="8">
    <location>
        <begin position="463"/>
        <end position="555"/>
    </location>
</feature>
<accession>A0A563EQC8</accession>
<dbReference type="Proteomes" id="UP000316639">
    <property type="component" value="Unassembled WGS sequence"/>
</dbReference>
<dbReference type="RefSeq" id="WP_146354039.1">
    <property type="nucleotide sequence ID" value="NZ_VOBR01000014.1"/>
</dbReference>
<dbReference type="InterPro" id="IPR002397">
    <property type="entry name" value="Cyt_P450_B"/>
</dbReference>
<dbReference type="InterPro" id="IPR017972">
    <property type="entry name" value="Cyt_P450_CS"/>
</dbReference>
<keyword evidence="5 7" id="KW-0408">Iron</keyword>
<keyword evidence="10" id="KW-1185">Reference proteome</keyword>
<dbReference type="EMBL" id="VOBR01000014">
    <property type="protein sequence ID" value="TWP49939.1"/>
    <property type="molecule type" value="Genomic_DNA"/>
</dbReference>
<dbReference type="GO" id="GO:0016705">
    <property type="term" value="F:oxidoreductase activity, acting on paired donors, with incorporation or reduction of molecular oxygen"/>
    <property type="evidence" value="ECO:0007669"/>
    <property type="project" value="InterPro"/>
</dbReference>
<dbReference type="CDD" id="cd11029">
    <property type="entry name" value="CYP107-like"/>
    <property type="match status" value="1"/>
</dbReference>
<reference evidence="9 10" key="1">
    <citation type="submission" date="2019-07" db="EMBL/GenBank/DDBJ databases">
        <title>Lentzea xizangensis sp. nov., isolated from Qinghai-Tibetan Plateau Soils.</title>
        <authorList>
            <person name="Huang J."/>
        </authorList>
    </citation>
    <scope>NUCLEOTIDE SEQUENCE [LARGE SCALE GENOMIC DNA]</scope>
    <source>
        <strain evidence="9 10">FXJ1.1311</strain>
    </source>
</reference>
<dbReference type="Pfam" id="PF08241">
    <property type="entry name" value="Methyltransf_11"/>
    <property type="match status" value="1"/>
</dbReference>
<organism evidence="9 10">
    <name type="scientific">Lentzea tibetensis</name>
    <dbReference type="NCBI Taxonomy" id="2591470"/>
    <lineage>
        <taxon>Bacteria</taxon>
        <taxon>Bacillati</taxon>
        <taxon>Actinomycetota</taxon>
        <taxon>Actinomycetes</taxon>
        <taxon>Pseudonocardiales</taxon>
        <taxon>Pseudonocardiaceae</taxon>
        <taxon>Lentzea</taxon>
    </lineage>
</organism>
<dbReference type="FunFam" id="1.10.630.10:FF:000018">
    <property type="entry name" value="Cytochrome P450 monooxygenase"/>
    <property type="match status" value="1"/>
</dbReference>
<keyword evidence="4 7" id="KW-0560">Oxidoreductase</keyword>
<dbReference type="Gene3D" id="3.40.50.150">
    <property type="entry name" value="Vaccinia Virus protein VP39"/>
    <property type="match status" value="1"/>
</dbReference>
<dbReference type="PANTHER" id="PTHR46696:SF1">
    <property type="entry name" value="CYTOCHROME P450 YJIB-RELATED"/>
    <property type="match status" value="1"/>
</dbReference>
<dbReference type="PROSITE" id="PS00086">
    <property type="entry name" value="CYTOCHROME_P450"/>
    <property type="match status" value="1"/>
</dbReference>
<name>A0A563EQC8_9PSEU</name>
<proteinExistence type="inferred from homology"/>
<comment type="caution">
    <text evidence="9">The sequence shown here is derived from an EMBL/GenBank/DDBJ whole genome shotgun (WGS) entry which is preliminary data.</text>
</comment>
<dbReference type="GO" id="GO:0005506">
    <property type="term" value="F:iron ion binding"/>
    <property type="evidence" value="ECO:0007669"/>
    <property type="project" value="InterPro"/>
</dbReference>
<dbReference type="CDD" id="cd02440">
    <property type="entry name" value="AdoMet_MTases"/>
    <property type="match status" value="1"/>
</dbReference>
<evidence type="ECO:0000256" key="6">
    <source>
        <dbReference type="ARBA" id="ARBA00023033"/>
    </source>
</evidence>
<dbReference type="GO" id="GO:0020037">
    <property type="term" value="F:heme binding"/>
    <property type="evidence" value="ECO:0007669"/>
    <property type="project" value="InterPro"/>
</dbReference>
<sequence>MDGAVLGAGFIRDPHPTYARLRADAPVFPTLTPNGMKIWVVTRHDDARDVLSDPRLSKSVRDAMHLLDPDTAEARNFAALPGPLRDNLLSVDGPDHLRLRRLVSRACTVRQVESLCPGIERIVGSLLDGMEGYDVVDLVSAFAAQLPVKVICALLGVPEEDSPALLEWTQTMVSLSFAPVERVAAHSRALHDHIAGLVMTKRVAPGADLISSLIHLRDTEDELTEDELISLIAVMIIGGFETTSNLIGNAVLALLQNPEQLRILRHDPDLVRGAVDELIRFDGSVHTSTFRYTTEPVEVAGVTIPAGAVVFVSLLSANRDESAFEHAGQLDVTRDARAHLGFGHGVHYCIGAALARIETEVALRELITRCPNLRLAVPAEELRWRMSLLSRGLEALPLRTNAERDVSRFYDVYSHVLLKIWDDNFHYGYWVSDTDDSSNRIAAQRLTDLMISLVDVSADDRVLDLGCGVGVPALALADATGAEVVGISINQAQVDEANRRAGGRASFVCADALALPFPDAHFDAAWAFESLLHMDRPKALTELARVVRPGGLVVVADIIQRGPLSQESEAALGPALETFALTPVPTIEDYRVLLTEAGLEPVELRDISEHTKKTMERLAAGATEHHDELVERFGDEAKAYLDVVRSPIAALPEWGYLVAIARRT</sequence>
<dbReference type="InterPro" id="IPR029063">
    <property type="entry name" value="SAM-dependent_MTases_sf"/>
</dbReference>
<dbReference type="AlphaFoldDB" id="A0A563EQC8"/>
<dbReference type="GO" id="GO:0004497">
    <property type="term" value="F:monooxygenase activity"/>
    <property type="evidence" value="ECO:0007669"/>
    <property type="project" value="UniProtKB-KW"/>
</dbReference>
<dbReference type="InterPro" id="IPR001128">
    <property type="entry name" value="Cyt_P450"/>
</dbReference>
<dbReference type="InterPro" id="IPR013216">
    <property type="entry name" value="Methyltransf_11"/>
</dbReference>
<dbReference type="SUPFAM" id="SSF53335">
    <property type="entry name" value="S-adenosyl-L-methionine-dependent methyltransferases"/>
    <property type="match status" value="1"/>
</dbReference>
<dbReference type="Gene3D" id="1.10.630.10">
    <property type="entry name" value="Cytochrome P450"/>
    <property type="match status" value="1"/>
</dbReference>
<dbReference type="OrthoDB" id="3172472at2"/>
<dbReference type="PRINTS" id="PR00359">
    <property type="entry name" value="BP450"/>
</dbReference>
<evidence type="ECO:0000256" key="2">
    <source>
        <dbReference type="ARBA" id="ARBA00022617"/>
    </source>
</evidence>
<dbReference type="PANTHER" id="PTHR46696">
    <property type="entry name" value="P450, PUTATIVE (EUROFUNG)-RELATED"/>
    <property type="match status" value="1"/>
</dbReference>
<dbReference type="GO" id="GO:0008757">
    <property type="term" value="F:S-adenosylmethionine-dependent methyltransferase activity"/>
    <property type="evidence" value="ECO:0007669"/>
    <property type="project" value="InterPro"/>
</dbReference>
<evidence type="ECO:0000256" key="5">
    <source>
        <dbReference type="ARBA" id="ARBA00023004"/>
    </source>
</evidence>
<dbReference type="InterPro" id="IPR036396">
    <property type="entry name" value="Cyt_P450_sf"/>
</dbReference>
<evidence type="ECO:0000256" key="4">
    <source>
        <dbReference type="ARBA" id="ARBA00023002"/>
    </source>
</evidence>
<keyword evidence="6 7" id="KW-0503">Monooxygenase</keyword>
<evidence type="ECO:0000259" key="8">
    <source>
        <dbReference type="Pfam" id="PF08241"/>
    </source>
</evidence>
<dbReference type="SUPFAM" id="SSF48264">
    <property type="entry name" value="Cytochrome P450"/>
    <property type="match status" value="1"/>
</dbReference>